<feature type="compositionally biased region" description="Polar residues" evidence="3">
    <location>
        <begin position="126"/>
        <end position="137"/>
    </location>
</feature>
<evidence type="ECO:0000313" key="6">
    <source>
        <dbReference type="RefSeq" id="XP_003747727.1"/>
    </source>
</evidence>
<evidence type="ECO:0000256" key="3">
    <source>
        <dbReference type="SAM" id="MobiDB-lite"/>
    </source>
</evidence>
<dbReference type="Pfam" id="PF00379">
    <property type="entry name" value="Chitin_bind_4"/>
    <property type="match status" value="1"/>
</dbReference>
<dbReference type="GO" id="GO:0062129">
    <property type="term" value="C:chitin-based extracellular matrix"/>
    <property type="evidence" value="ECO:0007669"/>
    <property type="project" value="TreeGrafter"/>
</dbReference>
<dbReference type="InterPro" id="IPR050468">
    <property type="entry name" value="Cuticle_Struct_Prot"/>
</dbReference>
<keyword evidence="5" id="KW-1185">Reference proteome</keyword>
<protein>
    <submittedName>
        <fullName evidence="6">Cuticle protein 14</fullName>
    </submittedName>
</protein>
<dbReference type="Proteomes" id="UP000694867">
    <property type="component" value="Unplaced"/>
</dbReference>
<feature type="compositionally biased region" description="Basic and acidic residues" evidence="3">
    <location>
        <begin position="38"/>
        <end position="49"/>
    </location>
</feature>
<accession>A0AAJ6QY91</accession>
<dbReference type="RefSeq" id="XP_003747727.1">
    <property type="nucleotide sequence ID" value="XM_003747679.1"/>
</dbReference>
<dbReference type="PROSITE" id="PS51155">
    <property type="entry name" value="CHIT_BIND_RR_2"/>
    <property type="match status" value="1"/>
</dbReference>
<name>A0AAJ6QY91_9ACAR</name>
<evidence type="ECO:0000256" key="1">
    <source>
        <dbReference type="ARBA" id="ARBA00022460"/>
    </source>
</evidence>
<evidence type="ECO:0000313" key="5">
    <source>
        <dbReference type="Proteomes" id="UP000694867"/>
    </source>
</evidence>
<dbReference type="GeneID" id="100906755"/>
<feature type="chain" id="PRO_5042589882" evidence="4">
    <location>
        <begin position="18"/>
        <end position="166"/>
    </location>
</feature>
<dbReference type="GO" id="GO:0008010">
    <property type="term" value="F:structural constituent of chitin-based larval cuticle"/>
    <property type="evidence" value="ECO:0007669"/>
    <property type="project" value="TreeGrafter"/>
</dbReference>
<sequence length="166" mass="17408">MYSTIALVSLMACAAHCGDLGGHEILASHGGDLGGHGGDLEGHGGDLEGHGGNLGGHGGAYEEQYAPQPYKFGYRVNEEWGQQHREEQADGHGNVVGSYGFTDANGIYRQVNYVADKFGFRAQVKTNEPGTASSNPADTRIESSAPINVPHQGVGGYEEGQHGIKA</sequence>
<organism evidence="5 6">
    <name type="scientific">Galendromus occidentalis</name>
    <name type="common">western predatory mite</name>
    <dbReference type="NCBI Taxonomy" id="34638"/>
    <lineage>
        <taxon>Eukaryota</taxon>
        <taxon>Metazoa</taxon>
        <taxon>Ecdysozoa</taxon>
        <taxon>Arthropoda</taxon>
        <taxon>Chelicerata</taxon>
        <taxon>Arachnida</taxon>
        <taxon>Acari</taxon>
        <taxon>Parasitiformes</taxon>
        <taxon>Mesostigmata</taxon>
        <taxon>Gamasina</taxon>
        <taxon>Phytoseioidea</taxon>
        <taxon>Phytoseiidae</taxon>
        <taxon>Typhlodrominae</taxon>
        <taxon>Galendromus</taxon>
    </lineage>
</organism>
<feature type="region of interest" description="Disordered" evidence="3">
    <location>
        <begin position="126"/>
        <end position="166"/>
    </location>
</feature>
<dbReference type="PANTHER" id="PTHR10380:SF173">
    <property type="entry name" value="CUTICULAR PROTEIN 47EF, ISOFORM C-RELATED"/>
    <property type="match status" value="1"/>
</dbReference>
<feature type="signal peptide" evidence="4">
    <location>
        <begin position="1"/>
        <end position="17"/>
    </location>
</feature>
<dbReference type="InterPro" id="IPR031311">
    <property type="entry name" value="CHIT_BIND_RR_consensus"/>
</dbReference>
<dbReference type="PANTHER" id="PTHR10380">
    <property type="entry name" value="CUTICLE PROTEIN"/>
    <property type="match status" value="1"/>
</dbReference>
<evidence type="ECO:0000256" key="2">
    <source>
        <dbReference type="PROSITE-ProRule" id="PRU00497"/>
    </source>
</evidence>
<keyword evidence="1 2" id="KW-0193">Cuticle</keyword>
<gene>
    <name evidence="6" type="primary">LOC100906755</name>
</gene>
<dbReference type="KEGG" id="goe:100906755"/>
<reference evidence="6" key="1">
    <citation type="submission" date="2025-08" db="UniProtKB">
        <authorList>
            <consortium name="RefSeq"/>
        </authorList>
    </citation>
    <scope>IDENTIFICATION</scope>
</reference>
<keyword evidence="4" id="KW-0732">Signal</keyword>
<dbReference type="InterPro" id="IPR000618">
    <property type="entry name" value="Insect_cuticle"/>
</dbReference>
<evidence type="ECO:0000256" key="4">
    <source>
        <dbReference type="SAM" id="SignalP"/>
    </source>
</evidence>
<proteinExistence type="predicted"/>
<dbReference type="PROSITE" id="PS00233">
    <property type="entry name" value="CHIT_BIND_RR_1"/>
    <property type="match status" value="1"/>
</dbReference>
<dbReference type="AlphaFoldDB" id="A0AAJ6QY91"/>
<feature type="region of interest" description="Disordered" evidence="3">
    <location>
        <begin position="37"/>
        <end position="57"/>
    </location>
</feature>